<dbReference type="Proteomes" id="UP001454036">
    <property type="component" value="Unassembled WGS sequence"/>
</dbReference>
<reference evidence="2 3" key="1">
    <citation type="submission" date="2024-01" db="EMBL/GenBank/DDBJ databases">
        <title>The complete chloroplast genome sequence of Lithospermum erythrorhizon: insights into the phylogenetic relationship among Boraginaceae species and the maternal lineages of purple gromwells.</title>
        <authorList>
            <person name="Okada T."/>
            <person name="Watanabe K."/>
        </authorList>
    </citation>
    <scope>NUCLEOTIDE SEQUENCE [LARGE SCALE GENOMIC DNA]</scope>
</reference>
<feature type="transmembrane region" description="Helical" evidence="1">
    <location>
        <begin position="29"/>
        <end position="53"/>
    </location>
</feature>
<dbReference type="AlphaFoldDB" id="A0AAV3PX84"/>
<comment type="caution">
    <text evidence="2">The sequence shown here is derived from an EMBL/GenBank/DDBJ whole genome shotgun (WGS) entry which is preliminary data.</text>
</comment>
<protein>
    <submittedName>
        <fullName evidence="2">Uncharacterized protein</fullName>
    </submittedName>
</protein>
<proteinExistence type="predicted"/>
<evidence type="ECO:0000313" key="3">
    <source>
        <dbReference type="Proteomes" id="UP001454036"/>
    </source>
</evidence>
<organism evidence="2 3">
    <name type="scientific">Lithospermum erythrorhizon</name>
    <name type="common">Purple gromwell</name>
    <name type="synonym">Lithospermum officinale var. erythrorhizon</name>
    <dbReference type="NCBI Taxonomy" id="34254"/>
    <lineage>
        <taxon>Eukaryota</taxon>
        <taxon>Viridiplantae</taxon>
        <taxon>Streptophyta</taxon>
        <taxon>Embryophyta</taxon>
        <taxon>Tracheophyta</taxon>
        <taxon>Spermatophyta</taxon>
        <taxon>Magnoliopsida</taxon>
        <taxon>eudicotyledons</taxon>
        <taxon>Gunneridae</taxon>
        <taxon>Pentapetalae</taxon>
        <taxon>asterids</taxon>
        <taxon>lamiids</taxon>
        <taxon>Boraginales</taxon>
        <taxon>Boraginaceae</taxon>
        <taxon>Boraginoideae</taxon>
        <taxon>Lithospermeae</taxon>
        <taxon>Lithospermum</taxon>
    </lineage>
</organism>
<name>A0AAV3PX84_LITER</name>
<accession>A0AAV3PX84</accession>
<sequence length="78" mass="8447">MEPSKEFPNNLLLLELIMLMVQEPLFRGAVHFLAVVVALAGSCLSSVSSLVLFPGILRRLLCSLAAGETRIHNSMHGS</sequence>
<keyword evidence="1" id="KW-0812">Transmembrane</keyword>
<dbReference type="EMBL" id="BAABME010002827">
    <property type="protein sequence ID" value="GAA0156280.1"/>
    <property type="molecule type" value="Genomic_DNA"/>
</dbReference>
<evidence type="ECO:0000313" key="2">
    <source>
        <dbReference type="EMBL" id="GAA0156280.1"/>
    </source>
</evidence>
<gene>
    <name evidence="2" type="ORF">LIER_13809</name>
</gene>
<keyword evidence="3" id="KW-1185">Reference proteome</keyword>
<keyword evidence="1" id="KW-1133">Transmembrane helix</keyword>
<keyword evidence="1" id="KW-0472">Membrane</keyword>
<evidence type="ECO:0000256" key="1">
    <source>
        <dbReference type="SAM" id="Phobius"/>
    </source>
</evidence>